<reference evidence="10" key="1">
    <citation type="journal article" date="2020" name="mSystems">
        <title>Genome- and Community-Level Interaction Insights into Carbon Utilization and Element Cycling Functions of Hydrothermarchaeota in Hydrothermal Sediment.</title>
        <authorList>
            <person name="Zhou Z."/>
            <person name="Liu Y."/>
            <person name="Xu W."/>
            <person name="Pan J."/>
            <person name="Luo Z.H."/>
            <person name="Li M."/>
        </authorList>
    </citation>
    <scope>NUCLEOTIDE SEQUENCE [LARGE SCALE GENOMIC DNA]</scope>
    <source>
        <strain evidence="10">SpSt-906</strain>
    </source>
</reference>
<evidence type="ECO:0000313" key="10">
    <source>
        <dbReference type="EMBL" id="HGE98716.1"/>
    </source>
</evidence>
<feature type="coiled-coil region" evidence="8">
    <location>
        <begin position="37"/>
        <end position="78"/>
    </location>
</feature>
<dbReference type="GO" id="GO:0006412">
    <property type="term" value="P:translation"/>
    <property type="evidence" value="ECO:0007669"/>
    <property type="project" value="UniProtKB-UniRule"/>
</dbReference>
<evidence type="ECO:0000256" key="4">
    <source>
        <dbReference type="ARBA" id="ARBA00022980"/>
    </source>
</evidence>
<dbReference type="GO" id="GO:0005840">
    <property type="term" value="C:ribosome"/>
    <property type="evidence" value="ECO:0007669"/>
    <property type="project" value="UniProtKB-KW"/>
</dbReference>
<comment type="function">
    <text evidence="7">Binds to the 23S rRNA.</text>
</comment>
<dbReference type="InterPro" id="IPR036935">
    <property type="entry name" value="Ribosomal_bL9_N_sf"/>
</dbReference>
<dbReference type="Gene3D" id="3.10.430.100">
    <property type="entry name" value="Ribosomal protein L9, C-terminal domain"/>
    <property type="match status" value="1"/>
</dbReference>
<evidence type="ECO:0000256" key="8">
    <source>
        <dbReference type="SAM" id="Coils"/>
    </source>
</evidence>
<dbReference type="FunFam" id="3.40.5.10:FF:000003">
    <property type="entry name" value="50S ribosomal protein L9"/>
    <property type="match status" value="1"/>
</dbReference>
<dbReference type="InterPro" id="IPR009027">
    <property type="entry name" value="Ribosomal_bL9/RNase_H1_N"/>
</dbReference>
<comment type="similarity">
    <text evidence="1 7">Belongs to the bacterial ribosomal protein bL9 family.</text>
</comment>
<evidence type="ECO:0000256" key="2">
    <source>
        <dbReference type="ARBA" id="ARBA00022730"/>
    </source>
</evidence>
<keyword evidence="4 7" id="KW-0689">Ribosomal protein</keyword>
<dbReference type="InterPro" id="IPR036791">
    <property type="entry name" value="Ribosomal_bL9_C_sf"/>
</dbReference>
<dbReference type="EMBL" id="DTMQ01000009">
    <property type="protein sequence ID" value="HGE98716.1"/>
    <property type="molecule type" value="Genomic_DNA"/>
</dbReference>
<proteinExistence type="inferred from homology"/>
<dbReference type="Pfam" id="PF03948">
    <property type="entry name" value="Ribosomal_L9_C"/>
    <property type="match status" value="1"/>
</dbReference>
<dbReference type="GO" id="GO:0019843">
    <property type="term" value="F:rRNA binding"/>
    <property type="evidence" value="ECO:0007669"/>
    <property type="project" value="UniProtKB-UniRule"/>
</dbReference>
<keyword evidence="3 7" id="KW-0694">RNA-binding</keyword>
<dbReference type="NCBIfam" id="TIGR00158">
    <property type="entry name" value="L9"/>
    <property type="match status" value="1"/>
</dbReference>
<keyword evidence="8" id="KW-0175">Coiled coil</keyword>
<evidence type="ECO:0000256" key="7">
    <source>
        <dbReference type="HAMAP-Rule" id="MF_00503"/>
    </source>
</evidence>
<dbReference type="PROSITE" id="PS00651">
    <property type="entry name" value="RIBOSOMAL_L9"/>
    <property type="match status" value="1"/>
</dbReference>
<dbReference type="InterPro" id="IPR020070">
    <property type="entry name" value="Ribosomal_bL9_N"/>
</dbReference>
<accession>A0A7C3YS42</accession>
<dbReference type="HAMAP" id="MF_00503">
    <property type="entry name" value="Ribosomal_bL9"/>
    <property type="match status" value="1"/>
</dbReference>
<keyword evidence="2 7" id="KW-0699">rRNA-binding</keyword>
<name>A0A7C3YS42_UNCW3</name>
<gene>
    <name evidence="7" type="primary">rplI</name>
    <name evidence="10" type="ORF">ENX07_01390</name>
</gene>
<evidence type="ECO:0000256" key="3">
    <source>
        <dbReference type="ARBA" id="ARBA00022884"/>
    </source>
</evidence>
<feature type="domain" description="Ribosomal protein L9" evidence="9">
    <location>
        <begin position="13"/>
        <end position="40"/>
    </location>
</feature>
<comment type="caution">
    <text evidence="10">The sequence shown here is derived from an EMBL/GenBank/DDBJ whole genome shotgun (WGS) entry which is preliminary data.</text>
</comment>
<dbReference type="InterPro" id="IPR020594">
    <property type="entry name" value="Ribosomal_bL9_bac/chp"/>
</dbReference>
<dbReference type="SUPFAM" id="SSF55658">
    <property type="entry name" value="L9 N-domain-like"/>
    <property type="match status" value="1"/>
</dbReference>
<protein>
    <recommendedName>
        <fullName evidence="6 7">Large ribosomal subunit protein bL9</fullName>
    </recommendedName>
</protein>
<evidence type="ECO:0000256" key="1">
    <source>
        <dbReference type="ARBA" id="ARBA00010605"/>
    </source>
</evidence>
<sequence>MKVILRKEVPKLGKEGDLVNVRDGFARNYLIPRGFAVEATADQLKHLEEIRRQKEAKLIRMKERAKEYAKKIESLILKTQLRIGEEGSFGRITAGEIADLLKGEGIIVDKKCIALEEPIKSPGVYDIPIKLDPEIKTILKLWVLKEEK</sequence>
<dbReference type="GO" id="GO:0003735">
    <property type="term" value="F:structural constituent of ribosome"/>
    <property type="evidence" value="ECO:0007669"/>
    <property type="project" value="InterPro"/>
</dbReference>
<dbReference type="AlphaFoldDB" id="A0A7C3YS42"/>
<dbReference type="SUPFAM" id="SSF55653">
    <property type="entry name" value="Ribosomal protein L9 C-domain"/>
    <property type="match status" value="1"/>
</dbReference>
<dbReference type="Gene3D" id="3.40.5.10">
    <property type="entry name" value="Ribosomal protein L9, N-terminal domain"/>
    <property type="match status" value="1"/>
</dbReference>
<dbReference type="PANTHER" id="PTHR21368">
    <property type="entry name" value="50S RIBOSOMAL PROTEIN L9"/>
    <property type="match status" value="1"/>
</dbReference>
<dbReference type="Pfam" id="PF01281">
    <property type="entry name" value="Ribosomal_L9_N"/>
    <property type="match status" value="1"/>
</dbReference>
<dbReference type="InterPro" id="IPR000244">
    <property type="entry name" value="Ribosomal_bL9"/>
</dbReference>
<evidence type="ECO:0000256" key="5">
    <source>
        <dbReference type="ARBA" id="ARBA00023274"/>
    </source>
</evidence>
<evidence type="ECO:0000259" key="9">
    <source>
        <dbReference type="PROSITE" id="PS00651"/>
    </source>
</evidence>
<dbReference type="InterPro" id="IPR020069">
    <property type="entry name" value="Ribosomal_bL9_C"/>
</dbReference>
<dbReference type="GO" id="GO:1990904">
    <property type="term" value="C:ribonucleoprotein complex"/>
    <property type="evidence" value="ECO:0007669"/>
    <property type="project" value="UniProtKB-KW"/>
</dbReference>
<organism evidence="10">
    <name type="scientific">candidate division WOR-3 bacterium</name>
    <dbReference type="NCBI Taxonomy" id="2052148"/>
    <lineage>
        <taxon>Bacteria</taxon>
        <taxon>Bacteria division WOR-3</taxon>
    </lineage>
</organism>
<keyword evidence="5 7" id="KW-0687">Ribonucleoprotein</keyword>
<evidence type="ECO:0000256" key="6">
    <source>
        <dbReference type="ARBA" id="ARBA00035292"/>
    </source>
</evidence>